<comment type="caution">
    <text evidence="1">The sequence shown here is derived from an EMBL/GenBank/DDBJ whole genome shotgun (WGS) entry which is preliminary data.</text>
</comment>
<gene>
    <name evidence="1" type="ORF">Tco025E_05038</name>
</gene>
<organism evidence="1 2">
    <name type="scientific">Trypanosoma conorhini</name>
    <dbReference type="NCBI Taxonomy" id="83891"/>
    <lineage>
        <taxon>Eukaryota</taxon>
        <taxon>Discoba</taxon>
        <taxon>Euglenozoa</taxon>
        <taxon>Kinetoplastea</taxon>
        <taxon>Metakinetoplastina</taxon>
        <taxon>Trypanosomatida</taxon>
        <taxon>Trypanosomatidae</taxon>
        <taxon>Trypanosoma</taxon>
    </lineage>
</organism>
<dbReference type="AlphaFoldDB" id="A0A422PGG7"/>
<sequence>MARSVGRVQLAVSLQCIFDSAVRKMLCGRRPAAAQWTEACPPQKEKKEEKKKMARHFNWVTQEVNSSRRRRDSEHRNHAAFGRCSYQLRGTIDTLPDEARHECTFPYICLPPPHPSAPLGKGAVE</sequence>
<protein>
    <submittedName>
        <fullName evidence="1">Uncharacterized protein</fullName>
    </submittedName>
</protein>
<evidence type="ECO:0000313" key="1">
    <source>
        <dbReference type="EMBL" id="RNF16808.1"/>
    </source>
</evidence>
<proteinExistence type="predicted"/>
<name>A0A422PGG7_9TRYP</name>
<dbReference type="Proteomes" id="UP000284403">
    <property type="component" value="Unassembled WGS sequence"/>
</dbReference>
<reference evidence="1 2" key="1">
    <citation type="journal article" date="2018" name="BMC Genomics">
        <title>Genomic comparison of Trypanosoma conorhini and Trypanosoma rangeli to Trypanosoma cruzi strains of high and low virulence.</title>
        <authorList>
            <person name="Bradwell K.R."/>
            <person name="Koparde V.N."/>
            <person name="Matveyev A.V."/>
            <person name="Serrano M.G."/>
            <person name="Alves J.M."/>
            <person name="Parikh H."/>
            <person name="Huang B."/>
            <person name="Lee V."/>
            <person name="Espinosa-Alvarez O."/>
            <person name="Ortiz P.A."/>
            <person name="Costa-Martins A.G."/>
            <person name="Teixeira M.M."/>
            <person name="Buck G.A."/>
        </authorList>
    </citation>
    <scope>NUCLEOTIDE SEQUENCE [LARGE SCALE GENOMIC DNA]</scope>
    <source>
        <strain evidence="1 2">025E</strain>
    </source>
</reference>
<accession>A0A422PGG7</accession>
<keyword evidence="2" id="KW-1185">Reference proteome</keyword>
<dbReference type="GeneID" id="40318649"/>
<dbReference type="RefSeq" id="XP_029227923.1">
    <property type="nucleotide sequence ID" value="XM_029371942.1"/>
</dbReference>
<evidence type="ECO:0000313" key="2">
    <source>
        <dbReference type="Proteomes" id="UP000284403"/>
    </source>
</evidence>
<dbReference type="EMBL" id="MKKU01000283">
    <property type="protein sequence ID" value="RNF16808.1"/>
    <property type="molecule type" value="Genomic_DNA"/>
</dbReference>